<feature type="region of interest" description="G5" evidence="7">
    <location>
        <begin position="161"/>
        <end position="163"/>
    </location>
</feature>
<dbReference type="InterPro" id="IPR006073">
    <property type="entry name" value="GTP-bd"/>
</dbReference>
<sequence length="308" mass="34196">MPEDTEKTATGGETRCGFVALVGAPNAGKSTLLNRMAGAKLSIVSPKAQTTRFRTLGIVMRDTAQLVFVDLPGIFKPRRRLDQAMVNAAWSGSQDADLTLLLVDSRIGLTDEIREIIARLKEGKRPVWLVLNKTDLIQRDQLLPLTKAITDLLPVEEVYMVSARSGDGVEGLLDGLARAVPPGPYHYPEDDLTDLPDRLLAAEIVREQVFLQTHEEIPYHATVETESFKVRKDGSIRIDVTIYVSRAGHKAILIGERGQRIREIGMRARKQLEGLLDAPCHLFLNVKERAAWDRETARLRALGLAEYG</sequence>
<gene>
    <name evidence="6" type="primary">era</name>
    <name evidence="11" type="ORF">CPA56_01625</name>
</gene>
<feature type="region of interest" description="G1" evidence="7">
    <location>
        <begin position="23"/>
        <end position="30"/>
    </location>
</feature>
<dbReference type="PANTHER" id="PTHR42698">
    <property type="entry name" value="GTPASE ERA"/>
    <property type="match status" value="1"/>
</dbReference>
<dbReference type="CDD" id="cd04163">
    <property type="entry name" value="Era"/>
    <property type="match status" value="1"/>
</dbReference>
<keyword evidence="3 6" id="KW-0547">Nucleotide-binding</keyword>
<protein>
    <recommendedName>
        <fullName evidence="2 6">GTPase Era</fullName>
    </recommendedName>
</protein>
<dbReference type="SUPFAM" id="SSF52540">
    <property type="entry name" value="P-loop containing nucleoside triphosphate hydrolases"/>
    <property type="match status" value="1"/>
</dbReference>
<dbReference type="PRINTS" id="PR00326">
    <property type="entry name" value="GTP1OBG"/>
</dbReference>
<dbReference type="InterPro" id="IPR015946">
    <property type="entry name" value="KH_dom-like_a/b"/>
</dbReference>
<feature type="region of interest" description="G4" evidence="7">
    <location>
        <begin position="132"/>
        <end position="135"/>
    </location>
</feature>
<evidence type="ECO:0000259" key="9">
    <source>
        <dbReference type="PROSITE" id="PS50823"/>
    </source>
</evidence>
<comment type="subcellular location">
    <subcellularLocation>
        <location evidence="6">Cytoplasm</location>
    </subcellularLocation>
    <subcellularLocation>
        <location evidence="6">Cell membrane</location>
        <topology evidence="6">Peripheral membrane protein</topology>
    </subcellularLocation>
</comment>
<evidence type="ECO:0000256" key="7">
    <source>
        <dbReference type="PROSITE-ProRule" id="PRU01050"/>
    </source>
</evidence>
<dbReference type="InterPro" id="IPR005662">
    <property type="entry name" value="GTPase_Era-like"/>
</dbReference>
<keyword evidence="6" id="KW-1003">Cell membrane</keyword>
<dbReference type="Pfam" id="PF01926">
    <property type="entry name" value="MMR_HSR1"/>
    <property type="match status" value="1"/>
</dbReference>
<dbReference type="Proteomes" id="UP000765338">
    <property type="component" value="Unassembled WGS sequence"/>
</dbReference>
<dbReference type="PANTHER" id="PTHR42698:SF1">
    <property type="entry name" value="GTPASE ERA, MITOCHONDRIAL"/>
    <property type="match status" value="1"/>
</dbReference>
<dbReference type="CDD" id="cd22534">
    <property type="entry name" value="KH-II_Era"/>
    <property type="match status" value="1"/>
</dbReference>
<dbReference type="EMBL" id="PDLY01000001">
    <property type="protein sequence ID" value="MBA5726697.1"/>
    <property type="molecule type" value="Genomic_DNA"/>
</dbReference>
<evidence type="ECO:0000256" key="3">
    <source>
        <dbReference type="ARBA" id="ARBA00022741"/>
    </source>
</evidence>
<dbReference type="NCBIfam" id="TIGR00231">
    <property type="entry name" value="small_GTP"/>
    <property type="match status" value="1"/>
</dbReference>
<feature type="binding site" evidence="6">
    <location>
        <begin position="132"/>
        <end position="135"/>
    </location>
    <ligand>
        <name>GTP</name>
        <dbReference type="ChEBI" id="CHEBI:37565"/>
    </ligand>
</feature>
<feature type="region of interest" description="G2" evidence="7">
    <location>
        <begin position="49"/>
        <end position="53"/>
    </location>
</feature>
<reference evidence="11 12" key="1">
    <citation type="submission" date="2017-10" db="EMBL/GenBank/DDBJ databases">
        <authorList>
            <person name="Jakob F."/>
        </authorList>
    </citation>
    <scope>NUCLEOTIDE SEQUENCE [LARGE SCALE GENOMIC DNA]</scope>
    <source>
        <strain evidence="11 12">TMW 2.1889</strain>
    </source>
</reference>
<dbReference type="InterPro" id="IPR004044">
    <property type="entry name" value="KH_dom_type_2"/>
</dbReference>
<dbReference type="Gene3D" id="3.30.300.20">
    <property type="match status" value="1"/>
</dbReference>
<keyword evidence="6" id="KW-0699">rRNA-binding</keyword>
<dbReference type="Gene3D" id="3.40.50.300">
    <property type="entry name" value="P-loop containing nucleotide triphosphate hydrolases"/>
    <property type="match status" value="1"/>
</dbReference>
<keyword evidence="6" id="KW-0472">Membrane</keyword>
<feature type="binding site" evidence="6">
    <location>
        <begin position="23"/>
        <end position="30"/>
    </location>
    <ligand>
        <name>GTP</name>
        <dbReference type="ChEBI" id="CHEBI:37565"/>
    </ligand>
</feature>
<evidence type="ECO:0000256" key="8">
    <source>
        <dbReference type="RuleBase" id="RU003761"/>
    </source>
</evidence>
<keyword evidence="6" id="KW-0963">Cytoplasm</keyword>
<dbReference type="HAMAP" id="MF_00367">
    <property type="entry name" value="GTPase_Era"/>
    <property type="match status" value="1"/>
</dbReference>
<dbReference type="NCBIfam" id="TIGR00436">
    <property type="entry name" value="era"/>
    <property type="match status" value="1"/>
</dbReference>
<keyword evidence="6" id="KW-0690">Ribosome biogenesis</keyword>
<comment type="similarity">
    <text evidence="1 6 7 8">Belongs to the TRAFAC class TrmE-Era-EngA-EngB-Septin-like GTPase superfamily. Era GTPase family.</text>
</comment>
<comment type="subunit">
    <text evidence="6">Monomer.</text>
</comment>
<dbReference type="PROSITE" id="PS50823">
    <property type="entry name" value="KH_TYPE_2"/>
    <property type="match status" value="1"/>
</dbReference>
<keyword evidence="5 6" id="KW-0342">GTP-binding</keyword>
<evidence type="ECO:0000256" key="2">
    <source>
        <dbReference type="ARBA" id="ARBA00020484"/>
    </source>
</evidence>
<feature type="region of interest" description="G3" evidence="7">
    <location>
        <begin position="70"/>
        <end position="73"/>
    </location>
</feature>
<accession>A0ABR5ZQT3</accession>
<proteinExistence type="inferred from homology"/>
<evidence type="ECO:0000313" key="12">
    <source>
        <dbReference type="Proteomes" id="UP000765338"/>
    </source>
</evidence>
<feature type="domain" description="KH type-2" evidence="9">
    <location>
        <begin position="213"/>
        <end position="290"/>
    </location>
</feature>
<evidence type="ECO:0000256" key="6">
    <source>
        <dbReference type="HAMAP-Rule" id="MF_00367"/>
    </source>
</evidence>
<evidence type="ECO:0000256" key="4">
    <source>
        <dbReference type="ARBA" id="ARBA00022884"/>
    </source>
</evidence>
<dbReference type="RefSeq" id="WP_182040296.1">
    <property type="nucleotide sequence ID" value="NZ_PDLY01000001.1"/>
</dbReference>
<evidence type="ECO:0000313" key="11">
    <source>
        <dbReference type="EMBL" id="MBA5726697.1"/>
    </source>
</evidence>
<keyword evidence="12" id="KW-1185">Reference proteome</keyword>
<dbReference type="InterPro" id="IPR005225">
    <property type="entry name" value="Small_GTP-bd"/>
</dbReference>
<dbReference type="SUPFAM" id="SSF54814">
    <property type="entry name" value="Prokaryotic type KH domain (KH-domain type II)"/>
    <property type="match status" value="1"/>
</dbReference>
<comment type="caution">
    <text evidence="6">Lacks conserved residue(s) required for the propagation of feature annotation.</text>
</comment>
<keyword evidence="4 6" id="KW-0694">RNA-binding</keyword>
<dbReference type="InterPro" id="IPR030388">
    <property type="entry name" value="G_ERA_dom"/>
</dbReference>
<name>A0ABR5ZQT3_9PROT</name>
<feature type="domain" description="Era-type G" evidence="10">
    <location>
        <begin position="15"/>
        <end position="182"/>
    </location>
</feature>
<evidence type="ECO:0000259" key="10">
    <source>
        <dbReference type="PROSITE" id="PS51713"/>
    </source>
</evidence>
<comment type="function">
    <text evidence="6">An essential GTPase that binds both GDP and GTP, with rapid nucleotide exchange. Plays a role in 16S rRNA processing and 30S ribosomal subunit biogenesis and possibly also in cell cycle regulation and energy metabolism.</text>
</comment>
<evidence type="ECO:0000256" key="1">
    <source>
        <dbReference type="ARBA" id="ARBA00007921"/>
    </source>
</evidence>
<dbReference type="NCBIfam" id="NF000908">
    <property type="entry name" value="PRK00089.1"/>
    <property type="match status" value="1"/>
</dbReference>
<dbReference type="InterPro" id="IPR009019">
    <property type="entry name" value="KH_sf_prok-type"/>
</dbReference>
<dbReference type="InterPro" id="IPR027417">
    <property type="entry name" value="P-loop_NTPase"/>
</dbReference>
<dbReference type="PROSITE" id="PS51713">
    <property type="entry name" value="G_ERA"/>
    <property type="match status" value="1"/>
</dbReference>
<dbReference type="Pfam" id="PF07650">
    <property type="entry name" value="KH_2"/>
    <property type="match status" value="1"/>
</dbReference>
<evidence type="ECO:0000256" key="5">
    <source>
        <dbReference type="ARBA" id="ARBA00023134"/>
    </source>
</evidence>
<comment type="caution">
    <text evidence="11">The sequence shown here is derived from an EMBL/GenBank/DDBJ whole genome shotgun (WGS) entry which is preliminary data.</text>
</comment>
<organism evidence="11 12">
    <name type="scientific">Bombella mellum</name>
    <dbReference type="NCBI Taxonomy" id="2039288"/>
    <lineage>
        <taxon>Bacteria</taxon>
        <taxon>Pseudomonadati</taxon>
        <taxon>Pseudomonadota</taxon>
        <taxon>Alphaproteobacteria</taxon>
        <taxon>Acetobacterales</taxon>
        <taxon>Acetobacteraceae</taxon>
        <taxon>Bombella</taxon>
    </lineage>
</organism>